<keyword evidence="1" id="KW-0812">Transmembrane</keyword>
<accession>A0ABT2CE51</accession>
<comment type="caution">
    <text evidence="3">The sequence shown here is derived from an EMBL/GenBank/DDBJ whole genome shotgun (WGS) entry which is preliminary data.</text>
</comment>
<dbReference type="RefSeq" id="WP_258786564.1">
    <property type="nucleotide sequence ID" value="NZ_JANUGQ010000005.1"/>
</dbReference>
<organism evidence="3 4">
    <name type="scientific">Streptomyces pyxinae</name>
    <dbReference type="NCBI Taxonomy" id="2970734"/>
    <lineage>
        <taxon>Bacteria</taxon>
        <taxon>Bacillati</taxon>
        <taxon>Actinomycetota</taxon>
        <taxon>Actinomycetes</taxon>
        <taxon>Kitasatosporales</taxon>
        <taxon>Streptomycetaceae</taxon>
        <taxon>Streptomyces</taxon>
    </lineage>
</organism>
<sequence length="96" mass="9331">MAGYGSSGTHGYSGSRANGLAIAGLVCGIVGIFFANVILGPLAIIFGAIGRKQAPAKGGAGMATAAIVLGVIDLLIFFVLLAVAASSGGFAWYVGG</sequence>
<dbReference type="InterPro" id="IPR025241">
    <property type="entry name" value="DUF4190"/>
</dbReference>
<name>A0ABT2CE51_9ACTN</name>
<evidence type="ECO:0000313" key="4">
    <source>
        <dbReference type="Proteomes" id="UP001431313"/>
    </source>
</evidence>
<feature type="transmembrane region" description="Helical" evidence="1">
    <location>
        <begin position="61"/>
        <end position="94"/>
    </location>
</feature>
<dbReference type="PANTHER" id="PTHR40040">
    <property type="entry name" value="SMALL HYDROPHOBIC PROTEIN-RELATED"/>
    <property type="match status" value="1"/>
</dbReference>
<proteinExistence type="predicted"/>
<gene>
    <name evidence="3" type="ORF">NX801_08405</name>
</gene>
<reference evidence="3" key="1">
    <citation type="submission" date="2022-08" db="EMBL/GenBank/DDBJ databases">
        <authorList>
            <person name="Somphong A."/>
            <person name="Phongsopitanun W."/>
        </authorList>
    </citation>
    <scope>NUCLEOTIDE SEQUENCE</scope>
    <source>
        <strain evidence="3">LP05-1</strain>
    </source>
</reference>
<feature type="domain" description="DUF4190" evidence="2">
    <location>
        <begin position="20"/>
        <end position="79"/>
    </location>
</feature>
<feature type="transmembrane region" description="Helical" evidence="1">
    <location>
        <begin position="20"/>
        <end position="49"/>
    </location>
</feature>
<evidence type="ECO:0000259" key="2">
    <source>
        <dbReference type="Pfam" id="PF13828"/>
    </source>
</evidence>
<dbReference type="Pfam" id="PF13828">
    <property type="entry name" value="DUF4190"/>
    <property type="match status" value="1"/>
</dbReference>
<keyword evidence="1" id="KW-0472">Membrane</keyword>
<evidence type="ECO:0000256" key="1">
    <source>
        <dbReference type="SAM" id="Phobius"/>
    </source>
</evidence>
<dbReference type="PANTHER" id="PTHR40040:SF1">
    <property type="entry name" value="MEMBRANE PROTEIN"/>
    <property type="match status" value="1"/>
</dbReference>
<keyword evidence="1" id="KW-1133">Transmembrane helix</keyword>
<evidence type="ECO:0000313" key="3">
    <source>
        <dbReference type="EMBL" id="MCS0635684.1"/>
    </source>
</evidence>
<keyword evidence="4" id="KW-1185">Reference proteome</keyword>
<dbReference type="Proteomes" id="UP001431313">
    <property type="component" value="Unassembled WGS sequence"/>
</dbReference>
<dbReference type="EMBL" id="JANUGQ010000005">
    <property type="protein sequence ID" value="MCS0635684.1"/>
    <property type="molecule type" value="Genomic_DNA"/>
</dbReference>
<protein>
    <submittedName>
        <fullName evidence="3">DUF4190 domain-containing protein</fullName>
    </submittedName>
</protein>
<dbReference type="InterPro" id="IPR055338">
    <property type="entry name" value="YqfX-like"/>
</dbReference>